<evidence type="ECO:0000259" key="2">
    <source>
        <dbReference type="Pfam" id="PF00850"/>
    </source>
</evidence>
<dbReference type="InterPro" id="IPR044150">
    <property type="entry name" value="HDAC_classIV"/>
</dbReference>
<dbReference type="CDD" id="cd09993">
    <property type="entry name" value="HDAC_classIV"/>
    <property type="match status" value="1"/>
</dbReference>
<dbReference type="SUPFAM" id="SSF52768">
    <property type="entry name" value="Arginase/deacetylase"/>
    <property type="match status" value="1"/>
</dbReference>
<dbReference type="Pfam" id="PF00850">
    <property type="entry name" value="Hist_deacetyl"/>
    <property type="match status" value="1"/>
</dbReference>
<dbReference type="InterPro" id="IPR037138">
    <property type="entry name" value="His_deacetylse_dom_sf"/>
</dbReference>
<dbReference type="GO" id="GO:0000118">
    <property type="term" value="C:histone deacetylase complex"/>
    <property type="evidence" value="ECO:0007669"/>
    <property type="project" value="TreeGrafter"/>
</dbReference>
<dbReference type="Gene3D" id="3.40.800.20">
    <property type="entry name" value="Histone deacetylase domain"/>
    <property type="match status" value="1"/>
</dbReference>
<dbReference type="GO" id="GO:0040029">
    <property type="term" value="P:epigenetic regulation of gene expression"/>
    <property type="evidence" value="ECO:0007669"/>
    <property type="project" value="TreeGrafter"/>
</dbReference>
<evidence type="ECO:0000256" key="1">
    <source>
        <dbReference type="ARBA" id="ARBA00022801"/>
    </source>
</evidence>
<proteinExistence type="predicted"/>
<sequence length="318" mass="35599">MVYSPRYNIKFFGLEKFHPFDSCKYEKIYSSLVQNGVVNKDETIEPSRILTRKELEEVHNSSYLDTLSSSSTLASITEIGFVSFIPNFILQHVLLKPFLYATSGSVLSGHLAVEKGWAVNLGGGFHHSSYNSGGGFCTYADITLCHKYLRKHHPKVKKIMIIDLDAHQGNGHEEDKIHFQDEDVFILDMYNKDEYPSQIPMAVAVRRAIDVNIPISDGTKDSVYLNKLESGLERAFNSFKPDFIIYNAGTDILDGDPIGGLGVSSEGICKRDEMVFDIALKKGIPITMLLSGGYTQRSATVIVQSLTNLHQKFQLFKT</sequence>
<dbReference type="AlphaFoldDB" id="A0A6B2LA33"/>
<name>A0A6B2LA33_9EUKA</name>
<organism evidence="3">
    <name type="scientific">Arcella intermedia</name>
    <dbReference type="NCBI Taxonomy" id="1963864"/>
    <lineage>
        <taxon>Eukaryota</taxon>
        <taxon>Amoebozoa</taxon>
        <taxon>Tubulinea</taxon>
        <taxon>Elardia</taxon>
        <taxon>Arcellinida</taxon>
        <taxon>Sphaerothecina</taxon>
        <taxon>Arcellidae</taxon>
        <taxon>Arcella</taxon>
    </lineage>
</organism>
<accession>A0A6B2LA33</accession>
<dbReference type="GO" id="GO:0016787">
    <property type="term" value="F:hydrolase activity"/>
    <property type="evidence" value="ECO:0007669"/>
    <property type="project" value="UniProtKB-KW"/>
</dbReference>
<protein>
    <recommendedName>
        <fullName evidence="2">Histone deacetylase domain-containing protein</fullName>
    </recommendedName>
</protein>
<keyword evidence="1" id="KW-0378">Hydrolase</keyword>
<reference evidence="3" key="1">
    <citation type="journal article" date="2020" name="J. Eukaryot. Microbiol.">
        <title>De novo Sequencing, Assembly and Annotation of the Transcriptome for the Free-Living Testate Amoeba Arcella intermedia.</title>
        <authorList>
            <person name="Ribeiro G.M."/>
            <person name="Porfirio-Sousa A.L."/>
            <person name="Maurer-Alcala X.X."/>
            <person name="Katz L.A."/>
            <person name="Lahr D.J.G."/>
        </authorList>
    </citation>
    <scope>NUCLEOTIDE SEQUENCE</scope>
</reference>
<dbReference type="EMBL" id="GIBP01004943">
    <property type="protein sequence ID" value="NDV33912.1"/>
    <property type="molecule type" value="Transcribed_RNA"/>
</dbReference>
<dbReference type="PANTHER" id="PTHR10625">
    <property type="entry name" value="HISTONE DEACETYLASE HDAC1-RELATED"/>
    <property type="match status" value="1"/>
</dbReference>
<evidence type="ECO:0000313" key="3">
    <source>
        <dbReference type="EMBL" id="NDV33912.1"/>
    </source>
</evidence>
<dbReference type="InterPro" id="IPR023696">
    <property type="entry name" value="Ureohydrolase_dom_sf"/>
</dbReference>
<feature type="domain" description="Histone deacetylase" evidence="2">
    <location>
        <begin position="18"/>
        <end position="308"/>
    </location>
</feature>
<dbReference type="InterPro" id="IPR023801">
    <property type="entry name" value="His_deacetylse_dom"/>
</dbReference>
<dbReference type="GO" id="GO:0004407">
    <property type="term" value="F:histone deacetylase activity"/>
    <property type="evidence" value="ECO:0007669"/>
    <property type="project" value="InterPro"/>
</dbReference>
<dbReference type="PRINTS" id="PR01270">
    <property type="entry name" value="HDASUPER"/>
</dbReference>
<dbReference type="InterPro" id="IPR000286">
    <property type="entry name" value="HDACs"/>
</dbReference>
<dbReference type="PANTHER" id="PTHR10625:SF23">
    <property type="entry name" value="HISTONE DEACETYLASE 11"/>
    <property type="match status" value="1"/>
</dbReference>